<feature type="transmembrane region" description="Helical" evidence="10">
    <location>
        <begin position="137"/>
        <end position="158"/>
    </location>
</feature>
<dbReference type="EMBL" id="AP018203">
    <property type="protein sequence ID" value="BAY53903.1"/>
    <property type="molecule type" value="Genomic_DNA"/>
</dbReference>
<dbReference type="InterPro" id="IPR038354">
    <property type="entry name" value="VKOR_sf"/>
</dbReference>
<keyword evidence="13" id="KW-1185">Reference proteome</keyword>
<feature type="transmembrane region" description="Helical" evidence="10">
    <location>
        <begin position="57"/>
        <end position="82"/>
    </location>
</feature>
<comment type="subcellular location">
    <subcellularLocation>
        <location evidence="1">Membrane</location>
        <topology evidence="1">Multi-pass membrane protein</topology>
    </subcellularLocation>
</comment>
<dbReference type="AlphaFoldDB" id="A0A1Z4JB18"/>
<name>A0A1Z4JB18_LEPBY</name>
<dbReference type="GO" id="GO:0048038">
    <property type="term" value="F:quinone binding"/>
    <property type="evidence" value="ECO:0007669"/>
    <property type="project" value="UniProtKB-KW"/>
</dbReference>
<dbReference type="SUPFAM" id="SSF52833">
    <property type="entry name" value="Thioredoxin-like"/>
    <property type="match status" value="1"/>
</dbReference>
<feature type="transmembrane region" description="Helical" evidence="10">
    <location>
        <begin position="103"/>
        <end position="125"/>
    </location>
</feature>
<evidence type="ECO:0000256" key="10">
    <source>
        <dbReference type="SAM" id="Phobius"/>
    </source>
</evidence>
<keyword evidence="3 10" id="KW-0812">Transmembrane</keyword>
<feature type="domain" description="Vitamin K epoxide reductase" evidence="11">
    <location>
        <begin position="11"/>
        <end position="159"/>
    </location>
</feature>
<keyword evidence="4" id="KW-0874">Quinone</keyword>
<keyword evidence="9" id="KW-0676">Redox-active center</keyword>
<comment type="similarity">
    <text evidence="2">Belongs to the VKOR family.</text>
</comment>
<evidence type="ECO:0000256" key="9">
    <source>
        <dbReference type="ARBA" id="ARBA00023284"/>
    </source>
</evidence>
<sequence length="331" mass="35910">MTRRRSTPWIHRAARPLIGAIAGLGILNTGYITFNKLSSATVACPTSGCERVLESPYAVLFGLPLSLYGLLAYIGMAVLALAPLLVNPEEKKSLRTNLENQTWLLLFAGATAMLLFSGYLMYIMFSKFVSQFGVNGICYFCLASATFATLMFVLTLIGRDWNDRGQLFFLGTIVAMITLIGSIAWGASIGRGPIDAATITDAAGNPYFVVNNTSGQAEIGLAKHLKQTGATMYGAYWCPHCCEQKQFFGKEALADFPYVECAEGGKEAQIETCQKVLGEAESQLNQKPGYPTWQINGKFYSGRQTPQQLASASGYTGPQDFKNAFKACGQP</sequence>
<evidence type="ECO:0000256" key="8">
    <source>
        <dbReference type="ARBA" id="ARBA00023157"/>
    </source>
</evidence>
<gene>
    <name evidence="12" type="ORF">NIES2135_07150</name>
</gene>
<keyword evidence="6" id="KW-0560">Oxidoreductase</keyword>
<dbReference type="Gene3D" id="1.20.1440.130">
    <property type="entry name" value="VKOR domain"/>
    <property type="match status" value="1"/>
</dbReference>
<evidence type="ECO:0000256" key="7">
    <source>
        <dbReference type="ARBA" id="ARBA00023136"/>
    </source>
</evidence>
<evidence type="ECO:0000256" key="3">
    <source>
        <dbReference type="ARBA" id="ARBA00022692"/>
    </source>
</evidence>
<evidence type="ECO:0000313" key="13">
    <source>
        <dbReference type="Proteomes" id="UP000217895"/>
    </source>
</evidence>
<feature type="transmembrane region" description="Helical" evidence="10">
    <location>
        <begin position="12"/>
        <end position="32"/>
    </location>
</feature>
<evidence type="ECO:0000256" key="4">
    <source>
        <dbReference type="ARBA" id="ARBA00022719"/>
    </source>
</evidence>
<dbReference type="GO" id="GO:0016020">
    <property type="term" value="C:membrane"/>
    <property type="evidence" value="ECO:0007669"/>
    <property type="project" value="UniProtKB-SubCell"/>
</dbReference>
<keyword evidence="8" id="KW-1015">Disulfide bond</keyword>
<keyword evidence="5 10" id="KW-1133">Transmembrane helix</keyword>
<evidence type="ECO:0000256" key="6">
    <source>
        <dbReference type="ARBA" id="ARBA00023002"/>
    </source>
</evidence>
<dbReference type="PANTHER" id="PTHR34573">
    <property type="entry name" value="VKC DOMAIN-CONTAINING PROTEIN"/>
    <property type="match status" value="1"/>
</dbReference>
<dbReference type="SMART" id="SM00756">
    <property type="entry name" value="VKc"/>
    <property type="match status" value="1"/>
</dbReference>
<proteinExistence type="inferred from homology"/>
<evidence type="ECO:0000256" key="1">
    <source>
        <dbReference type="ARBA" id="ARBA00004141"/>
    </source>
</evidence>
<dbReference type="Proteomes" id="UP000217895">
    <property type="component" value="Chromosome"/>
</dbReference>
<feature type="transmembrane region" description="Helical" evidence="10">
    <location>
        <begin position="167"/>
        <end position="187"/>
    </location>
</feature>
<dbReference type="Pfam" id="PF07884">
    <property type="entry name" value="VKOR"/>
    <property type="match status" value="1"/>
</dbReference>
<dbReference type="Gene3D" id="3.40.30.10">
    <property type="entry name" value="Glutaredoxin"/>
    <property type="match status" value="1"/>
</dbReference>
<protein>
    <recommendedName>
        <fullName evidence="11">Vitamin K epoxide reductase domain-containing protein</fullName>
    </recommendedName>
</protein>
<accession>A0A1Z4JB18</accession>
<dbReference type="InterPro" id="IPR044698">
    <property type="entry name" value="VKOR/LTO1"/>
</dbReference>
<organism evidence="12 13">
    <name type="scientific">Leptolyngbya boryana NIES-2135</name>
    <dbReference type="NCBI Taxonomy" id="1973484"/>
    <lineage>
        <taxon>Bacteria</taxon>
        <taxon>Bacillati</taxon>
        <taxon>Cyanobacteriota</taxon>
        <taxon>Cyanophyceae</taxon>
        <taxon>Leptolyngbyales</taxon>
        <taxon>Leptolyngbyaceae</taxon>
        <taxon>Leptolyngbya group</taxon>
        <taxon>Leptolyngbya</taxon>
    </lineage>
</organism>
<evidence type="ECO:0000259" key="11">
    <source>
        <dbReference type="SMART" id="SM00756"/>
    </source>
</evidence>
<dbReference type="PANTHER" id="PTHR34573:SF1">
    <property type="entry name" value="VITAMIN K EPOXIDE REDUCTASE DOMAIN-CONTAINING PROTEIN"/>
    <property type="match status" value="1"/>
</dbReference>
<dbReference type="GO" id="GO:0016491">
    <property type="term" value="F:oxidoreductase activity"/>
    <property type="evidence" value="ECO:0007669"/>
    <property type="project" value="UniProtKB-KW"/>
</dbReference>
<evidence type="ECO:0000256" key="2">
    <source>
        <dbReference type="ARBA" id="ARBA00006214"/>
    </source>
</evidence>
<dbReference type="CDD" id="cd12916">
    <property type="entry name" value="VKOR_1"/>
    <property type="match status" value="1"/>
</dbReference>
<keyword evidence="7 10" id="KW-0472">Membrane</keyword>
<dbReference type="InterPro" id="IPR012932">
    <property type="entry name" value="VKOR"/>
</dbReference>
<dbReference type="InterPro" id="IPR036249">
    <property type="entry name" value="Thioredoxin-like_sf"/>
</dbReference>
<evidence type="ECO:0000313" key="12">
    <source>
        <dbReference type="EMBL" id="BAY53903.1"/>
    </source>
</evidence>
<reference evidence="12 13" key="1">
    <citation type="submission" date="2017-06" db="EMBL/GenBank/DDBJ databases">
        <title>Genome sequencing of cyanobaciteial culture collection at National Institute for Environmental Studies (NIES).</title>
        <authorList>
            <person name="Hirose Y."/>
            <person name="Shimura Y."/>
            <person name="Fujisawa T."/>
            <person name="Nakamura Y."/>
            <person name="Kawachi M."/>
        </authorList>
    </citation>
    <scope>NUCLEOTIDE SEQUENCE [LARGE SCALE GENOMIC DNA]</scope>
    <source>
        <strain evidence="12 13">NIES-2135</strain>
    </source>
</reference>
<evidence type="ECO:0000256" key="5">
    <source>
        <dbReference type="ARBA" id="ARBA00022989"/>
    </source>
</evidence>